<proteinExistence type="predicted"/>
<dbReference type="AlphaFoldDB" id="A0A2M9BKQ0"/>
<organism evidence="3 4">
    <name type="scientific">Mumia flava</name>
    <dbReference type="NCBI Taxonomy" id="1348852"/>
    <lineage>
        <taxon>Bacteria</taxon>
        <taxon>Bacillati</taxon>
        <taxon>Actinomycetota</taxon>
        <taxon>Actinomycetes</taxon>
        <taxon>Propionibacteriales</taxon>
        <taxon>Nocardioidaceae</taxon>
        <taxon>Mumia</taxon>
    </lineage>
</organism>
<reference evidence="3 4" key="1">
    <citation type="submission" date="2017-11" db="EMBL/GenBank/DDBJ databases">
        <title>Genomic Encyclopedia of Archaeal and Bacterial Type Strains, Phase II (KMG-II): From Individual Species to Whole Genera.</title>
        <authorList>
            <person name="Goeker M."/>
        </authorList>
    </citation>
    <scope>NUCLEOTIDE SEQUENCE [LARGE SCALE GENOMIC DNA]</scope>
    <source>
        <strain evidence="3 4">DSM 27763</strain>
    </source>
</reference>
<evidence type="ECO:0000313" key="3">
    <source>
        <dbReference type="EMBL" id="PJJ58500.1"/>
    </source>
</evidence>
<feature type="compositionally biased region" description="Basic and acidic residues" evidence="1">
    <location>
        <begin position="195"/>
        <end position="205"/>
    </location>
</feature>
<name>A0A2M9BKQ0_9ACTN</name>
<feature type="region of interest" description="Disordered" evidence="1">
    <location>
        <begin position="188"/>
        <end position="209"/>
    </location>
</feature>
<comment type="caution">
    <text evidence="3">The sequence shown here is derived from an EMBL/GenBank/DDBJ whole genome shotgun (WGS) entry which is preliminary data.</text>
</comment>
<feature type="chain" id="PRO_5038412761" description="TPM domain-containing protein" evidence="2">
    <location>
        <begin position="17"/>
        <end position="434"/>
    </location>
</feature>
<gene>
    <name evidence="3" type="ORF">CLV56_2751</name>
</gene>
<accession>A0A2M9BKQ0</accession>
<evidence type="ECO:0000256" key="2">
    <source>
        <dbReference type="SAM" id="SignalP"/>
    </source>
</evidence>
<dbReference type="Proteomes" id="UP000230842">
    <property type="component" value="Unassembled WGS sequence"/>
</dbReference>
<protein>
    <recommendedName>
        <fullName evidence="5">TPM domain-containing protein</fullName>
    </recommendedName>
</protein>
<dbReference type="EMBL" id="PGEZ01000001">
    <property type="protein sequence ID" value="PJJ58500.1"/>
    <property type="molecule type" value="Genomic_DNA"/>
</dbReference>
<evidence type="ECO:0000313" key="4">
    <source>
        <dbReference type="Proteomes" id="UP000230842"/>
    </source>
</evidence>
<evidence type="ECO:0008006" key="5">
    <source>
        <dbReference type="Google" id="ProtNLM"/>
    </source>
</evidence>
<evidence type="ECO:0000256" key="1">
    <source>
        <dbReference type="SAM" id="MobiDB-lite"/>
    </source>
</evidence>
<sequence length="434" mass="45501">MLLAALLLAAGAAASATTSPDDPDGTLRHNDLPVPTSIDEIAERLGDDPILVESVLGNGATAQARDRIRAVTDQSTLDVPVYVVMTALVPALNESDPAGDLAIRLHSRLGDGVYVVALSEGVIGLEAWGVPDELGLSAARYDALEAGHRYVDSERGLSTPAIVEMMATIAAAGPPWAYDDATVEQIASDPANWRPDTDRSDDTDGARTPGGRAMLATVAFLGTFLLGLRLVLWARSRGGSAIPATGPTVTDHANLRATAESALDRLVTRLRRVPSSERADAALHDRAAAETLLAAVDGPDRLAPDDKDGTRHLVGVLVLARAGLHELDDRRRGSDPGPYRPCFFNPLHGRATATIDFGRGGSALAVHACTSCRHAIARDRTPSAFVGGPTGLLGGRPQPYYTEDGLFADTAYGSTGTDFASDVIAAAGRKERSR</sequence>
<keyword evidence="4" id="KW-1185">Reference proteome</keyword>
<keyword evidence="2" id="KW-0732">Signal</keyword>
<feature type="signal peptide" evidence="2">
    <location>
        <begin position="1"/>
        <end position="16"/>
    </location>
</feature>